<dbReference type="AlphaFoldDB" id="M2TBS5"/>
<protein>
    <submittedName>
        <fullName evidence="1">Uncharacterized protein</fullName>
    </submittedName>
</protein>
<comment type="caution">
    <text evidence="1">The sequence shown here is derived from an EMBL/GenBank/DDBJ whole genome shotgun (WGS) entry which is preliminary data.</text>
</comment>
<evidence type="ECO:0000313" key="1">
    <source>
        <dbReference type="EMBL" id="EMD84079.1"/>
    </source>
</evidence>
<keyword evidence="2" id="KW-1185">Reference proteome</keyword>
<evidence type="ECO:0000313" key="2">
    <source>
        <dbReference type="Proteomes" id="UP000011717"/>
    </source>
</evidence>
<name>M2TBS5_9SPHN</name>
<organism evidence="1 2">
    <name type="scientific">Pacificimonas flava</name>
    <dbReference type="NCBI Taxonomy" id="1234595"/>
    <lineage>
        <taxon>Bacteria</taxon>
        <taxon>Pseudomonadati</taxon>
        <taxon>Pseudomonadota</taxon>
        <taxon>Alphaproteobacteria</taxon>
        <taxon>Sphingomonadales</taxon>
        <taxon>Sphingosinicellaceae</taxon>
        <taxon>Pacificimonas</taxon>
    </lineage>
</organism>
<sequence length="38" mass="3876">MFVDTVSMSGSFFPVSAAQAALLPDSGHAAPAFHSARP</sequence>
<proteinExistence type="predicted"/>
<dbReference type="EMBL" id="AMRV01000001">
    <property type="protein sequence ID" value="EMD84079.1"/>
    <property type="molecule type" value="Genomic_DNA"/>
</dbReference>
<dbReference type="Proteomes" id="UP000011717">
    <property type="component" value="Unassembled WGS sequence"/>
</dbReference>
<gene>
    <name evidence="1" type="ORF">C725_0009</name>
</gene>
<accession>M2TBS5</accession>
<reference evidence="1 2" key="1">
    <citation type="journal article" date="2013" name="Genome Announc.">
        <title>Draft Genome Sequence of Strain JLT2015T, Belonging to the Family Sphingomonadaceae of the Alphaproteobacteria.</title>
        <authorList>
            <person name="Tang K."/>
            <person name="Liu K."/>
            <person name="Li S."/>
            <person name="Jiao N."/>
        </authorList>
    </citation>
    <scope>NUCLEOTIDE SEQUENCE [LARGE SCALE GENOMIC DNA]</scope>
    <source>
        <strain evidence="1 2">JLT2015</strain>
    </source>
</reference>